<dbReference type="RefSeq" id="WP_119796719.1">
    <property type="nucleotide sequence ID" value="NZ_QYZD01000061.1"/>
</dbReference>
<proteinExistence type="inferred from homology"/>
<evidence type="ECO:0000256" key="1">
    <source>
        <dbReference type="ARBA" id="ARBA00005695"/>
    </source>
</evidence>
<accession>A0A3A3GR30</accession>
<dbReference type="PIRSF" id="PIRSF002741">
    <property type="entry name" value="MppA"/>
    <property type="match status" value="1"/>
</dbReference>
<sequence>MKLRYSSLLAVLCLVSMLLAACSGTAPSAQAPTGHAPAGESEQASGLKRVVYGAEKEVEKLNPILNDEHDVDSILFRGMTRTTSDNEVAPDIALSWTISDDQLTYTFKLRTDARWDDGKPVTAEDVKFTLDTLLNPQTNSPISGDFTEIRQVDVLAADEVRITLAHPFPPLLHKLKLGLIPKHVLEGQDIHTSDFNRKPVGNGPFKLREWRADKTLELVRSDTYYGHKAQLDEIIVRPVPDPNTRLLQLKTGELDLAFVELNQRDSVKEQDPFRVIQMKTVDYRGMLYNFRNPLFEDVHVRQAISAAIDRETLVQGVLFGHGEPAYGPLQKSWANYPYPEGAEFRPEKAKKLLQEAGWTPDEDGILTKDGKRFEFEFVAPATDSVRVALVNAISTQLKAVGISVIPKPLDWSAIHFDQADTFMIAWGSEFDPDDHTYPVFHSSSSAYGLYNYGAYRNADVDRLLTEARIEPDREQRRELYGQFQQALNQDPAFAYLVYIDALYGVSKKITGVGDRALGHHGTGVLWNIEEWDMN</sequence>
<feature type="domain" description="Solute-binding protein family 5" evidence="5">
    <location>
        <begin position="87"/>
        <end position="444"/>
    </location>
</feature>
<organism evidence="6 7">
    <name type="scientific">Paenibacillus thiaminolyticus</name>
    <name type="common">Bacillus thiaminolyticus</name>
    <dbReference type="NCBI Taxonomy" id="49283"/>
    <lineage>
        <taxon>Bacteria</taxon>
        <taxon>Bacillati</taxon>
        <taxon>Bacillota</taxon>
        <taxon>Bacilli</taxon>
        <taxon>Bacillales</taxon>
        <taxon>Paenibacillaceae</taxon>
        <taxon>Paenibacillus</taxon>
    </lineage>
</organism>
<evidence type="ECO:0000256" key="3">
    <source>
        <dbReference type="ARBA" id="ARBA00022729"/>
    </source>
</evidence>
<comment type="similarity">
    <text evidence="1">Belongs to the bacterial solute-binding protein 5 family.</text>
</comment>
<dbReference type="PROSITE" id="PS51257">
    <property type="entry name" value="PROKAR_LIPOPROTEIN"/>
    <property type="match status" value="1"/>
</dbReference>
<dbReference type="PANTHER" id="PTHR30290">
    <property type="entry name" value="PERIPLASMIC BINDING COMPONENT OF ABC TRANSPORTER"/>
    <property type="match status" value="1"/>
</dbReference>
<evidence type="ECO:0000256" key="4">
    <source>
        <dbReference type="SAM" id="SignalP"/>
    </source>
</evidence>
<keyword evidence="3 4" id="KW-0732">Signal</keyword>
<dbReference type="GO" id="GO:0015833">
    <property type="term" value="P:peptide transport"/>
    <property type="evidence" value="ECO:0007669"/>
    <property type="project" value="TreeGrafter"/>
</dbReference>
<dbReference type="AlphaFoldDB" id="A0A3A3GR30"/>
<dbReference type="Gene3D" id="3.90.76.10">
    <property type="entry name" value="Dipeptide-binding Protein, Domain 1"/>
    <property type="match status" value="1"/>
</dbReference>
<dbReference type="Pfam" id="PF00496">
    <property type="entry name" value="SBP_bac_5"/>
    <property type="match status" value="1"/>
</dbReference>
<dbReference type="PANTHER" id="PTHR30290:SF9">
    <property type="entry name" value="OLIGOPEPTIDE-BINDING PROTEIN APPA"/>
    <property type="match status" value="1"/>
</dbReference>
<evidence type="ECO:0000259" key="5">
    <source>
        <dbReference type="Pfam" id="PF00496"/>
    </source>
</evidence>
<dbReference type="Proteomes" id="UP000266177">
    <property type="component" value="Unassembled WGS sequence"/>
</dbReference>
<dbReference type="InterPro" id="IPR039424">
    <property type="entry name" value="SBP_5"/>
</dbReference>
<feature type="chain" id="PRO_5039003809" evidence="4">
    <location>
        <begin position="21"/>
        <end position="534"/>
    </location>
</feature>
<reference evidence="6 7" key="1">
    <citation type="submission" date="2018-09" db="EMBL/GenBank/DDBJ databases">
        <title>Paenibacillus SK2017-BO5.</title>
        <authorList>
            <person name="Piskunova J.V."/>
            <person name="Dubiley S.A."/>
            <person name="Severinov K.V."/>
        </authorList>
    </citation>
    <scope>NUCLEOTIDE SEQUENCE [LARGE SCALE GENOMIC DNA]</scope>
    <source>
        <strain evidence="6 7">BO5</strain>
    </source>
</reference>
<dbReference type="GO" id="GO:1904680">
    <property type="term" value="F:peptide transmembrane transporter activity"/>
    <property type="evidence" value="ECO:0007669"/>
    <property type="project" value="TreeGrafter"/>
</dbReference>
<evidence type="ECO:0000256" key="2">
    <source>
        <dbReference type="ARBA" id="ARBA00022448"/>
    </source>
</evidence>
<evidence type="ECO:0000313" key="7">
    <source>
        <dbReference type="Proteomes" id="UP000266177"/>
    </source>
</evidence>
<dbReference type="SUPFAM" id="SSF53850">
    <property type="entry name" value="Periplasmic binding protein-like II"/>
    <property type="match status" value="1"/>
</dbReference>
<dbReference type="InterPro" id="IPR000914">
    <property type="entry name" value="SBP_5_dom"/>
</dbReference>
<dbReference type="Gene3D" id="3.10.105.10">
    <property type="entry name" value="Dipeptide-binding Protein, Domain 3"/>
    <property type="match status" value="1"/>
</dbReference>
<name>A0A3A3GR30_PANTH</name>
<dbReference type="GO" id="GO:0043190">
    <property type="term" value="C:ATP-binding cassette (ABC) transporter complex"/>
    <property type="evidence" value="ECO:0007669"/>
    <property type="project" value="InterPro"/>
</dbReference>
<dbReference type="OrthoDB" id="9796817at2"/>
<dbReference type="InterPro" id="IPR030678">
    <property type="entry name" value="Peptide/Ni-bd"/>
</dbReference>
<keyword evidence="2" id="KW-0813">Transport</keyword>
<gene>
    <name evidence="6" type="ORF">DQX05_29010</name>
</gene>
<protein>
    <submittedName>
        <fullName evidence="6">ABC transporter substrate-binding protein</fullName>
    </submittedName>
</protein>
<dbReference type="EMBL" id="QYZD01000061">
    <property type="protein sequence ID" value="RJG16124.1"/>
    <property type="molecule type" value="Genomic_DNA"/>
</dbReference>
<evidence type="ECO:0000313" key="6">
    <source>
        <dbReference type="EMBL" id="RJG16124.1"/>
    </source>
</evidence>
<feature type="signal peptide" evidence="4">
    <location>
        <begin position="1"/>
        <end position="20"/>
    </location>
</feature>
<dbReference type="GO" id="GO:0042597">
    <property type="term" value="C:periplasmic space"/>
    <property type="evidence" value="ECO:0007669"/>
    <property type="project" value="UniProtKB-ARBA"/>
</dbReference>
<dbReference type="Gene3D" id="3.40.190.10">
    <property type="entry name" value="Periplasmic binding protein-like II"/>
    <property type="match status" value="1"/>
</dbReference>
<comment type="caution">
    <text evidence="6">The sequence shown here is derived from an EMBL/GenBank/DDBJ whole genome shotgun (WGS) entry which is preliminary data.</text>
</comment>